<reference evidence="1 2" key="1">
    <citation type="submission" date="2014-02" db="EMBL/GenBank/DDBJ databases">
        <title>Expanding our view of genomic diversity in Candidatus Accumulibacter clades.</title>
        <authorList>
            <person name="Skennerton C.T."/>
            <person name="Barr J.J."/>
            <person name="Slater F.R."/>
            <person name="Bond P.L."/>
            <person name="Tyson G.W."/>
        </authorList>
    </citation>
    <scope>NUCLEOTIDE SEQUENCE [LARGE SCALE GENOMIC DNA]</scope>
    <source>
        <strain evidence="2">BA-92</strain>
    </source>
</reference>
<dbReference type="EMBL" id="JEMX01000008">
    <property type="protein sequence ID" value="EXI82882.1"/>
    <property type="molecule type" value="Genomic_DNA"/>
</dbReference>
<gene>
    <name evidence="1" type="ORF">AW10_00240</name>
</gene>
<sequence length="108" mass="12752">MVAKHLLCMTLCFDRLGLVQVRCAHRRIGQYRNQRRLYLQHPAGHIDQLVFFTIRYFEAHGPRLDAGQQRRMARIDTELTRLAWKNREVGLPGEDQLLRADNVDMYSD</sequence>
<accession>A0A011Q102</accession>
<evidence type="ECO:0000313" key="2">
    <source>
        <dbReference type="Proteomes" id="UP000021816"/>
    </source>
</evidence>
<proteinExistence type="predicted"/>
<evidence type="ECO:0000313" key="1">
    <source>
        <dbReference type="EMBL" id="EXI82882.1"/>
    </source>
</evidence>
<organism evidence="1 2">
    <name type="scientific">Candidatus Accumulibacter appositus</name>
    <dbReference type="NCBI Taxonomy" id="1454003"/>
    <lineage>
        <taxon>Bacteria</taxon>
        <taxon>Pseudomonadati</taxon>
        <taxon>Pseudomonadota</taxon>
        <taxon>Betaproteobacteria</taxon>
        <taxon>Candidatus Accumulibacter</taxon>
    </lineage>
</organism>
<protein>
    <submittedName>
        <fullName evidence="1">Uncharacterized protein</fullName>
    </submittedName>
</protein>
<name>A0A011Q102_9PROT</name>
<dbReference type="Proteomes" id="UP000021816">
    <property type="component" value="Unassembled WGS sequence"/>
</dbReference>
<comment type="caution">
    <text evidence="1">The sequence shown here is derived from an EMBL/GenBank/DDBJ whole genome shotgun (WGS) entry which is preliminary data.</text>
</comment>
<dbReference type="AlphaFoldDB" id="A0A011Q102"/>